<accession>A0A4V3FIX1</accession>
<organism evidence="4 5">
    <name type="scientific">Kribbella voronezhensis</name>
    <dbReference type="NCBI Taxonomy" id="2512212"/>
    <lineage>
        <taxon>Bacteria</taxon>
        <taxon>Bacillati</taxon>
        <taxon>Actinomycetota</taxon>
        <taxon>Actinomycetes</taxon>
        <taxon>Propionibacteriales</taxon>
        <taxon>Kribbellaceae</taxon>
        <taxon>Kribbella</taxon>
    </lineage>
</organism>
<reference evidence="4 5" key="1">
    <citation type="submission" date="2019-03" db="EMBL/GenBank/DDBJ databases">
        <title>Genomic Encyclopedia of Type Strains, Phase III (KMG-III): the genomes of soil and plant-associated and newly described type strains.</title>
        <authorList>
            <person name="Whitman W."/>
        </authorList>
    </citation>
    <scope>NUCLEOTIDE SEQUENCE [LARGE SCALE GENOMIC DNA]</scope>
    <source>
        <strain evidence="4 5">VKM Ac-2575</strain>
    </source>
</reference>
<dbReference type="Proteomes" id="UP000295151">
    <property type="component" value="Unassembled WGS sequence"/>
</dbReference>
<dbReference type="AlphaFoldDB" id="A0A4V3FIX1"/>
<evidence type="ECO:0000256" key="2">
    <source>
        <dbReference type="ARBA" id="ARBA00022679"/>
    </source>
</evidence>
<keyword evidence="2 4" id="KW-0808">Transferase</keyword>
<dbReference type="PANTHER" id="PTHR43861">
    <property type="entry name" value="TRANS-ACONITATE 2-METHYLTRANSFERASE-RELATED"/>
    <property type="match status" value="1"/>
</dbReference>
<dbReference type="InterPro" id="IPR041698">
    <property type="entry name" value="Methyltransf_25"/>
</dbReference>
<dbReference type="CDD" id="cd02440">
    <property type="entry name" value="AdoMet_MTases"/>
    <property type="match status" value="1"/>
</dbReference>
<dbReference type="SUPFAM" id="SSF53335">
    <property type="entry name" value="S-adenosyl-L-methionine-dependent methyltransferases"/>
    <property type="match status" value="1"/>
</dbReference>
<name>A0A4V3FIX1_9ACTN</name>
<dbReference type="InterPro" id="IPR029063">
    <property type="entry name" value="SAM-dependent_MTases_sf"/>
</dbReference>
<dbReference type="PANTHER" id="PTHR43861:SF1">
    <property type="entry name" value="TRANS-ACONITATE 2-METHYLTRANSFERASE"/>
    <property type="match status" value="1"/>
</dbReference>
<evidence type="ECO:0000313" key="5">
    <source>
        <dbReference type="Proteomes" id="UP000295151"/>
    </source>
</evidence>
<keyword evidence="1 4" id="KW-0489">Methyltransferase</keyword>
<dbReference type="OrthoDB" id="9811589at2"/>
<protein>
    <submittedName>
        <fullName evidence="4">Methyltransferase family protein</fullName>
    </submittedName>
</protein>
<dbReference type="GO" id="GO:0032259">
    <property type="term" value="P:methylation"/>
    <property type="evidence" value="ECO:0007669"/>
    <property type="project" value="UniProtKB-KW"/>
</dbReference>
<evidence type="ECO:0000256" key="1">
    <source>
        <dbReference type="ARBA" id="ARBA00022603"/>
    </source>
</evidence>
<sequence>MTDDPFGDEQLVELYDLDNPSGIDHDFFRALADELEATKIIDFGCGTGLLTRTLAKPGRKVIGIDPSKTMLDYARRQPGADTVTWIDGDLTAVEQSGDADLVLSSGNTMMYVSGLPAALSALRGALKPGGVISFESRNPTTRAWEQWTREATYGERDTSAGRLREWIEVIDVDQGRVVFDAHNVFDDGRDAVFRNVLYFRTVEELTTALEEAGFGGIEVRGGWRGEAVTDASRLLVFRAAGS</sequence>
<comment type="caution">
    <text evidence="4">The sequence shown here is derived from an EMBL/GenBank/DDBJ whole genome shotgun (WGS) entry which is preliminary data.</text>
</comment>
<gene>
    <name evidence="4" type="ORF">EV138_6542</name>
</gene>
<dbReference type="GO" id="GO:0008168">
    <property type="term" value="F:methyltransferase activity"/>
    <property type="evidence" value="ECO:0007669"/>
    <property type="project" value="UniProtKB-KW"/>
</dbReference>
<proteinExistence type="predicted"/>
<keyword evidence="5" id="KW-1185">Reference proteome</keyword>
<dbReference type="RefSeq" id="WP_133983650.1">
    <property type="nucleotide sequence ID" value="NZ_SOCE01000002.1"/>
</dbReference>
<evidence type="ECO:0000313" key="4">
    <source>
        <dbReference type="EMBL" id="TDU84073.1"/>
    </source>
</evidence>
<dbReference type="Pfam" id="PF13649">
    <property type="entry name" value="Methyltransf_25"/>
    <property type="match status" value="1"/>
</dbReference>
<evidence type="ECO:0000259" key="3">
    <source>
        <dbReference type="Pfam" id="PF13649"/>
    </source>
</evidence>
<feature type="domain" description="Methyltransferase" evidence="3">
    <location>
        <begin position="40"/>
        <end position="130"/>
    </location>
</feature>
<dbReference type="EMBL" id="SOCE01000002">
    <property type="protein sequence ID" value="TDU84073.1"/>
    <property type="molecule type" value="Genomic_DNA"/>
</dbReference>
<dbReference type="Gene3D" id="3.40.50.150">
    <property type="entry name" value="Vaccinia Virus protein VP39"/>
    <property type="match status" value="1"/>
</dbReference>